<dbReference type="Proteomes" id="UP000706151">
    <property type="component" value="Unassembled WGS sequence"/>
</dbReference>
<evidence type="ECO:0000259" key="1">
    <source>
        <dbReference type="Pfam" id="PF14834"/>
    </source>
</evidence>
<proteinExistence type="predicted"/>
<reference evidence="2 3" key="1">
    <citation type="submission" date="2020-10" db="EMBL/GenBank/DDBJ databases">
        <title>Connecting structure to function with the recovery of over 1000 high-quality activated sludge metagenome-assembled genomes encoding full-length rRNA genes using long-read sequencing.</title>
        <authorList>
            <person name="Singleton C.M."/>
            <person name="Petriglieri F."/>
            <person name="Kristensen J.M."/>
            <person name="Kirkegaard R.H."/>
            <person name="Michaelsen T.Y."/>
            <person name="Andersen M.H."/>
            <person name="Karst S.M."/>
            <person name="Dueholm M.S."/>
            <person name="Nielsen P.H."/>
            <person name="Albertsen M."/>
        </authorList>
    </citation>
    <scope>NUCLEOTIDE SEQUENCE [LARGE SCALE GENOMIC DNA]</scope>
    <source>
        <strain evidence="2">Fred_18-Q3-R57-64_BAT3C.720</strain>
    </source>
</reference>
<dbReference type="AlphaFoldDB" id="A0A935W4A3"/>
<sequence>MAATSTNVNGWHTGRRRQTEVLTCLPAHAQNGTSEHATSGTPSFCALTTSTRSSIDAVVRRSTVCLSRCSWLGGGGGRAAARGAGPAGRVASGGCRVVGFTGYGAGGGRGAGCAAIPAIRGRSTEVVFYGPTSRPLSVDGVRAAAKLFAGAADLLAHGGDNLCGDQWCIADVDLAL</sequence>
<name>A0A935W4A3_9PROT</name>
<dbReference type="EMBL" id="JADJOT010000007">
    <property type="protein sequence ID" value="MBK7953713.1"/>
    <property type="molecule type" value="Genomic_DNA"/>
</dbReference>
<gene>
    <name evidence="2" type="ORF">IPK02_06945</name>
</gene>
<accession>A0A935W4A3</accession>
<evidence type="ECO:0000313" key="3">
    <source>
        <dbReference type="Proteomes" id="UP000706151"/>
    </source>
</evidence>
<dbReference type="Pfam" id="PF14834">
    <property type="entry name" value="GST_C_4"/>
    <property type="match status" value="1"/>
</dbReference>
<dbReference type="Gene3D" id="1.20.1050.10">
    <property type="match status" value="1"/>
</dbReference>
<protein>
    <recommendedName>
        <fullName evidence="1">Glutathione S-transferases subfamily 4 C-terminal domain-containing protein</fullName>
    </recommendedName>
</protein>
<organism evidence="2 3">
    <name type="scientific">Candidatus Accumulibacter affinis</name>
    <dbReference type="NCBI Taxonomy" id="2954384"/>
    <lineage>
        <taxon>Bacteria</taxon>
        <taxon>Pseudomonadati</taxon>
        <taxon>Pseudomonadota</taxon>
        <taxon>Betaproteobacteria</taxon>
        <taxon>Candidatus Accumulibacter</taxon>
    </lineage>
</organism>
<dbReference type="InterPro" id="IPR034338">
    <property type="entry name" value="GST_4_C"/>
</dbReference>
<comment type="caution">
    <text evidence="2">The sequence shown here is derived from an EMBL/GenBank/DDBJ whole genome shotgun (WGS) entry which is preliminary data.</text>
</comment>
<evidence type="ECO:0000313" key="2">
    <source>
        <dbReference type="EMBL" id="MBK7953713.1"/>
    </source>
</evidence>
<feature type="domain" description="Glutathione S-transferases subfamily 4 C-terminal" evidence="1">
    <location>
        <begin position="117"/>
        <end position="176"/>
    </location>
</feature>